<dbReference type="InterPro" id="IPR050834">
    <property type="entry name" value="Glycosyltransf_2"/>
</dbReference>
<dbReference type="EMBL" id="VXJS01000010">
    <property type="protein sequence ID" value="KAA8671170.1"/>
    <property type="molecule type" value="Genomic_DNA"/>
</dbReference>
<dbReference type="Gene3D" id="3.90.550.10">
    <property type="entry name" value="Spore Coat Polysaccharide Biosynthesis Protein SpsA, Chain A"/>
    <property type="match status" value="1"/>
</dbReference>
<organism evidence="2 3">
    <name type="scientific">Vibrio gigantis</name>
    <dbReference type="NCBI Taxonomy" id="296199"/>
    <lineage>
        <taxon>Bacteria</taxon>
        <taxon>Pseudomonadati</taxon>
        <taxon>Pseudomonadota</taxon>
        <taxon>Gammaproteobacteria</taxon>
        <taxon>Vibrionales</taxon>
        <taxon>Vibrionaceae</taxon>
        <taxon>Vibrio</taxon>
    </lineage>
</organism>
<evidence type="ECO:0000259" key="1">
    <source>
        <dbReference type="Pfam" id="PF00535"/>
    </source>
</evidence>
<dbReference type="AlphaFoldDB" id="A0A5M9NKJ9"/>
<dbReference type="GO" id="GO:0016740">
    <property type="term" value="F:transferase activity"/>
    <property type="evidence" value="ECO:0007669"/>
    <property type="project" value="UniProtKB-KW"/>
</dbReference>
<sequence>MKLVSVYIPTKDRHDLLERAVLSVLNQTYKNIELIIVNDGGASVKTERLKPYFSLFKSCQIIELDQSVGAPAARNIAIENANGYFISGLDDDDYFLQDRISYFVEEWDNKYAFLSARTKIEGYDNFNFIKDAIIRKKRVFSYESFFDENVSGNQIFTLTKRLRENKFDVSLPALQDFELWFRLSKVHGEFLSLKKRTQVIDIGHGLSRITNLDRRDAALQKVIDKHQLGIDDFKCLRLYWKVEFGINLSLKDCLFLIEKLRFKLLFVSFFRKLMNTGSLG</sequence>
<dbReference type="InterPro" id="IPR001173">
    <property type="entry name" value="Glyco_trans_2-like"/>
</dbReference>
<reference evidence="2 3" key="1">
    <citation type="submission" date="2019-09" db="EMBL/GenBank/DDBJ databases">
        <title>Draft genome sequence of various Type strains from the CCUG.</title>
        <authorList>
            <person name="Pineiro-Iglesias B."/>
            <person name="Tunovic T."/>
            <person name="Unosson C."/>
            <person name="Inganas E."/>
            <person name="Ohlen M."/>
            <person name="Cardew S."/>
            <person name="Jensie-Markopoulos S."/>
            <person name="Salva-Serra F."/>
            <person name="Jaen-Luchoro D."/>
            <person name="Karlsson R."/>
            <person name="Svensson-Stadler L."/>
            <person name="Chun J."/>
            <person name="Moore E."/>
        </authorList>
    </citation>
    <scope>NUCLEOTIDE SEQUENCE [LARGE SCALE GENOMIC DNA]</scope>
    <source>
        <strain evidence="2 3">CCUG 56969T</strain>
    </source>
</reference>
<feature type="domain" description="Glycosyltransferase 2-like" evidence="1">
    <location>
        <begin position="5"/>
        <end position="133"/>
    </location>
</feature>
<keyword evidence="2" id="KW-0808">Transferase</keyword>
<dbReference type="CDD" id="cd00761">
    <property type="entry name" value="Glyco_tranf_GTA_type"/>
    <property type="match status" value="1"/>
</dbReference>
<keyword evidence="3" id="KW-1185">Reference proteome</keyword>
<dbReference type="PANTHER" id="PTHR43685:SF2">
    <property type="entry name" value="GLYCOSYLTRANSFERASE 2-LIKE DOMAIN-CONTAINING PROTEIN"/>
    <property type="match status" value="1"/>
</dbReference>
<comment type="caution">
    <text evidence="2">The sequence shown here is derived from an EMBL/GenBank/DDBJ whole genome shotgun (WGS) entry which is preliminary data.</text>
</comment>
<dbReference type="PANTHER" id="PTHR43685">
    <property type="entry name" value="GLYCOSYLTRANSFERASE"/>
    <property type="match status" value="1"/>
</dbReference>
<dbReference type="OrthoDB" id="9802649at2"/>
<evidence type="ECO:0000313" key="2">
    <source>
        <dbReference type="EMBL" id="KAA8671170.1"/>
    </source>
</evidence>
<gene>
    <name evidence="2" type="ORF">F4W18_16705</name>
</gene>
<name>A0A5M9NKJ9_9VIBR</name>
<protein>
    <submittedName>
        <fullName evidence="2">Glycosyltransferase</fullName>
    </submittedName>
</protein>
<accession>A0A5M9NKJ9</accession>
<dbReference type="SUPFAM" id="SSF53448">
    <property type="entry name" value="Nucleotide-diphospho-sugar transferases"/>
    <property type="match status" value="1"/>
</dbReference>
<dbReference type="Pfam" id="PF00535">
    <property type="entry name" value="Glycos_transf_2"/>
    <property type="match status" value="1"/>
</dbReference>
<evidence type="ECO:0000313" key="3">
    <source>
        <dbReference type="Proteomes" id="UP000322521"/>
    </source>
</evidence>
<proteinExistence type="predicted"/>
<dbReference type="InterPro" id="IPR029044">
    <property type="entry name" value="Nucleotide-diphossugar_trans"/>
</dbReference>
<dbReference type="RefSeq" id="WP_086711873.1">
    <property type="nucleotide sequence ID" value="NZ_AP025492.1"/>
</dbReference>
<dbReference type="Proteomes" id="UP000322521">
    <property type="component" value="Unassembled WGS sequence"/>
</dbReference>